<sequence length="98" mass="11331">MANKYQKYSKAPVIDMNELPTPVVMQRRTSRDSRDDSNETVVTTFSEKSRLEQSGCSVVRRINMGDTIGYENQYEYKYNLNGTDTFNGLPATKTRRKH</sequence>
<organism evidence="2 3">
    <name type="scientific">Candidatus Shapirobacteria bacterium CG2_30_35_20</name>
    <dbReference type="NCBI Taxonomy" id="1805376"/>
    <lineage>
        <taxon>Bacteria</taxon>
        <taxon>Candidatus Shapironibacteriota</taxon>
    </lineage>
</organism>
<dbReference type="EMBL" id="MNZO01000031">
    <property type="protein sequence ID" value="OIP87070.1"/>
    <property type="molecule type" value="Genomic_DNA"/>
</dbReference>
<accession>A0A1J5I3U8</accession>
<gene>
    <name evidence="2" type="ORF">AUK05_02180</name>
</gene>
<reference evidence="2 3" key="1">
    <citation type="journal article" date="2016" name="Environ. Microbiol.">
        <title>Genomic resolution of a cold subsurface aquifer community provides metabolic insights for novel microbes adapted to high CO concentrations.</title>
        <authorList>
            <person name="Probst A.J."/>
            <person name="Castelle C.J."/>
            <person name="Singh A."/>
            <person name="Brown C.T."/>
            <person name="Anantharaman K."/>
            <person name="Sharon I."/>
            <person name="Hug L.A."/>
            <person name="Burstein D."/>
            <person name="Emerson J.B."/>
            <person name="Thomas B.C."/>
            <person name="Banfield J.F."/>
        </authorList>
    </citation>
    <scope>NUCLEOTIDE SEQUENCE [LARGE SCALE GENOMIC DNA]</scope>
    <source>
        <strain evidence="2">CG2_30_35_20</strain>
    </source>
</reference>
<name>A0A1J5I3U8_9BACT</name>
<dbReference type="Proteomes" id="UP000182344">
    <property type="component" value="Unassembled WGS sequence"/>
</dbReference>
<evidence type="ECO:0000313" key="2">
    <source>
        <dbReference type="EMBL" id="OIP87070.1"/>
    </source>
</evidence>
<comment type="caution">
    <text evidence="2">The sequence shown here is derived from an EMBL/GenBank/DDBJ whole genome shotgun (WGS) entry which is preliminary data.</text>
</comment>
<evidence type="ECO:0000256" key="1">
    <source>
        <dbReference type="SAM" id="MobiDB-lite"/>
    </source>
</evidence>
<evidence type="ECO:0000313" key="3">
    <source>
        <dbReference type="Proteomes" id="UP000182344"/>
    </source>
</evidence>
<feature type="region of interest" description="Disordered" evidence="1">
    <location>
        <begin position="19"/>
        <end position="46"/>
    </location>
</feature>
<dbReference type="AlphaFoldDB" id="A0A1J5I3U8"/>
<protein>
    <submittedName>
        <fullName evidence="2">Uncharacterized protein</fullName>
    </submittedName>
</protein>
<proteinExistence type="predicted"/>